<gene>
    <name evidence="3" type="ORF">WG66_8138</name>
</gene>
<reference evidence="3 4" key="1">
    <citation type="submission" date="2015-12" db="EMBL/GenBank/DDBJ databases">
        <title>Draft genome sequence of Moniliophthora roreri, the causal agent of frosty pod rot of cacao.</title>
        <authorList>
            <person name="Aime M.C."/>
            <person name="Diaz-Valderrama J.R."/>
            <person name="Kijpornyongpan T."/>
            <person name="Phillips-Mora W."/>
        </authorList>
    </citation>
    <scope>NUCLEOTIDE SEQUENCE [LARGE SCALE GENOMIC DNA]</scope>
    <source>
        <strain evidence="3 4">MCA 2952</strain>
    </source>
</reference>
<dbReference type="Proteomes" id="UP000054988">
    <property type="component" value="Unassembled WGS sequence"/>
</dbReference>
<accession>A0A0W0FSH4</accession>
<feature type="transmembrane region" description="Helical" evidence="1">
    <location>
        <begin position="125"/>
        <end position="150"/>
    </location>
</feature>
<evidence type="ECO:0000256" key="1">
    <source>
        <dbReference type="SAM" id="Phobius"/>
    </source>
</evidence>
<organism evidence="3 4">
    <name type="scientific">Moniliophthora roreri</name>
    <name type="common">Frosty pod rot fungus</name>
    <name type="synonym">Monilia roreri</name>
    <dbReference type="NCBI Taxonomy" id="221103"/>
    <lineage>
        <taxon>Eukaryota</taxon>
        <taxon>Fungi</taxon>
        <taxon>Dikarya</taxon>
        <taxon>Basidiomycota</taxon>
        <taxon>Agaricomycotina</taxon>
        <taxon>Agaricomycetes</taxon>
        <taxon>Agaricomycetidae</taxon>
        <taxon>Agaricales</taxon>
        <taxon>Marasmiineae</taxon>
        <taxon>Marasmiaceae</taxon>
        <taxon>Moniliophthora</taxon>
    </lineage>
</organism>
<comment type="caution">
    <text evidence="3">The sequence shown here is derived from an EMBL/GenBank/DDBJ whole genome shotgun (WGS) entry which is preliminary data.</text>
</comment>
<feature type="transmembrane region" description="Helical" evidence="1">
    <location>
        <begin position="95"/>
        <end position="113"/>
    </location>
</feature>
<keyword evidence="1" id="KW-1133">Transmembrane helix</keyword>
<dbReference type="AlphaFoldDB" id="A0A0W0FSH4"/>
<feature type="transmembrane region" description="Helical" evidence="1">
    <location>
        <begin position="56"/>
        <end position="83"/>
    </location>
</feature>
<proteinExistence type="predicted"/>
<feature type="domain" description="DUF6533" evidence="2">
    <location>
        <begin position="27"/>
        <end position="72"/>
    </location>
</feature>
<dbReference type="InterPro" id="IPR045340">
    <property type="entry name" value="DUF6533"/>
</dbReference>
<evidence type="ECO:0000259" key="2">
    <source>
        <dbReference type="Pfam" id="PF20151"/>
    </source>
</evidence>
<dbReference type="Pfam" id="PF20151">
    <property type="entry name" value="DUF6533"/>
    <property type="match status" value="1"/>
</dbReference>
<dbReference type="EMBL" id="LATX01001690">
    <property type="protein sequence ID" value="KTB39287.1"/>
    <property type="molecule type" value="Genomic_DNA"/>
</dbReference>
<keyword evidence="1" id="KW-0812">Transmembrane</keyword>
<name>A0A0W0FSH4_MONRR</name>
<feature type="transmembrane region" description="Helical" evidence="1">
    <location>
        <begin position="170"/>
        <end position="191"/>
    </location>
</feature>
<evidence type="ECO:0000313" key="4">
    <source>
        <dbReference type="Proteomes" id="UP000054988"/>
    </source>
</evidence>
<keyword evidence="1" id="KW-0472">Membrane</keyword>
<protein>
    <recommendedName>
        <fullName evidence="2">DUF6533 domain-containing protein</fullName>
    </recommendedName>
</protein>
<evidence type="ECO:0000313" key="3">
    <source>
        <dbReference type="EMBL" id="KTB39287.1"/>
    </source>
</evidence>
<sequence length="328" mass="37132">MDSNAFGERMETPAESAAFPPHPIGSYIAVATLGMFLWDVLTNLRSEYRLVLKRRFGLLTVAYVWARVIALMFLIGLTIFLTFPLDRACSTVSTIFLSLLPTFVTAESLLLFFRVRAVYLEQRRVVVAFFIFFLIVVASSVSAPFSGAGFPADPTSPYCTALVNTPLSEALIVIPLINKISIFFAISCKLVPPRFKEEESVHWQKCLVLDLRTWAFWRGKDLPMLSRTLWQDGQIYILCVVSIPSICPTYQPTTYSIYILTTVVVLVPMSVANIPVEYRFIFFAPHIAIENSMNSYLFRSIRASMTLLDRCEVDETLHVYRSNEDAGR</sequence>
<feature type="transmembrane region" description="Helical" evidence="1">
    <location>
        <begin position="24"/>
        <end position="44"/>
    </location>
</feature>
<feature type="transmembrane region" description="Helical" evidence="1">
    <location>
        <begin position="257"/>
        <end position="276"/>
    </location>
</feature>